<feature type="compositionally biased region" description="Basic and acidic residues" evidence="2">
    <location>
        <begin position="113"/>
        <end position="129"/>
    </location>
</feature>
<feature type="compositionally biased region" description="Basic residues" evidence="2">
    <location>
        <begin position="447"/>
        <end position="457"/>
    </location>
</feature>
<accession>A0AAW2YIZ1</accession>
<feature type="region of interest" description="Disordered" evidence="2">
    <location>
        <begin position="113"/>
        <end position="132"/>
    </location>
</feature>
<feature type="coiled-coil region" evidence="1">
    <location>
        <begin position="572"/>
        <end position="599"/>
    </location>
</feature>
<feature type="compositionally biased region" description="Basic residues" evidence="2">
    <location>
        <begin position="400"/>
        <end position="409"/>
    </location>
</feature>
<keyword evidence="1" id="KW-0175">Coiled coil</keyword>
<evidence type="ECO:0008006" key="5">
    <source>
        <dbReference type="Google" id="ProtNLM"/>
    </source>
</evidence>
<feature type="compositionally biased region" description="Polar residues" evidence="2">
    <location>
        <begin position="501"/>
        <end position="512"/>
    </location>
</feature>
<sequence>MPVTRSNPLFRFNRLLEDTFNSKCLPALRTLNTNYSNIEKKLNDKEYKHRNEFMADLDKVIKDAKESLIPIGEIPARLKNGFKHFDSEKTLNELPNACIKQFEAINDELSKFESDETHRSSTDAQKNKSIELSPKNLEKGPIQVANFLVHSLGTGELDYFYPVGYKIQTKIQGGRDVTFYITEGPKFHILDHETETEFAGTSLLKVTQNFSGAFKMSLVYGHAADYFGFNEPVIKNLNRLADQPNHGLQTKEEQPEVQAPTTPIKRKRRSLAPREIKNDESDEEPVAKINKADTPGATPRRSSRTKKLESHEDEQHDEEDKTSTPKKTKKDSIKEPEDEKQIENDLIIKPTTRSSKRKIESVVEAEKKPTKRKKTSQQTEKQEVESQCTEPVVDSPPKTPVKKSKRTKKESKDVSKKEEESVDKEEEITKDEEQPVKWTRKAEPKKKQTKKVTKKKNHGDDEEVQEQPKTPTTRKRKQKNDSDDSDDESFVPKSGHETRDTPTPSKVPTTPATPIRPILKATEKNETDKTNRGVTFSPDVHDLEKLIPCPICQRTFSKYQMRPHMNKKHFSVTNIDEEVNKKNEENRKLKNKLIEDIKKTVIEFDLEKRRMIQQHMLSLEE</sequence>
<keyword evidence="4" id="KW-1185">Reference proteome</keyword>
<evidence type="ECO:0000313" key="3">
    <source>
        <dbReference type="EMBL" id="KAL0476953.1"/>
    </source>
</evidence>
<evidence type="ECO:0000256" key="1">
    <source>
        <dbReference type="SAM" id="Coils"/>
    </source>
</evidence>
<feature type="region of interest" description="Disordered" evidence="2">
    <location>
        <begin position="247"/>
        <end position="536"/>
    </location>
</feature>
<feature type="compositionally biased region" description="Basic and acidic residues" evidence="2">
    <location>
        <begin position="431"/>
        <end position="446"/>
    </location>
</feature>
<dbReference type="EMBL" id="JAOPGA020000123">
    <property type="protein sequence ID" value="KAL0476953.1"/>
    <property type="molecule type" value="Genomic_DNA"/>
</dbReference>
<comment type="caution">
    <text evidence="3">The sequence shown here is derived from an EMBL/GenBank/DDBJ whole genome shotgun (WGS) entry which is preliminary data.</text>
</comment>
<feature type="compositionally biased region" description="Basic and acidic residues" evidence="2">
    <location>
        <begin position="410"/>
        <end position="419"/>
    </location>
</feature>
<proteinExistence type="predicted"/>
<feature type="compositionally biased region" description="Basic and acidic residues" evidence="2">
    <location>
        <begin position="521"/>
        <end position="531"/>
    </location>
</feature>
<feature type="compositionally biased region" description="Basic and acidic residues" evidence="2">
    <location>
        <begin position="306"/>
        <end position="323"/>
    </location>
</feature>
<evidence type="ECO:0000256" key="2">
    <source>
        <dbReference type="SAM" id="MobiDB-lite"/>
    </source>
</evidence>
<reference evidence="3 4" key="1">
    <citation type="submission" date="2024-03" db="EMBL/GenBank/DDBJ databases">
        <title>The Acrasis kona genome and developmental transcriptomes reveal deep origins of eukaryotic multicellular pathways.</title>
        <authorList>
            <person name="Sheikh S."/>
            <person name="Fu C.-J."/>
            <person name="Brown M.W."/>
            <person name="Baldauf S.L."/>
        </authorList>
    </citation>
    <scope>NUCLEOTIDE SEQUENCE [LARGE SCALE GENOMIC DNA]</scope>
    <source>
        <strain evidence="3 4">ATCC MYA-3509</strain>
    </source>
</reference>
<feature type="compositionally biased region" description="Acidic residues" evidence="2">
    <location>
        <begin position="420"/>
        <end position="430"/>
    </location>
</feature>
<feature type="compositionally biased region" description="Basic and acidic residues" evidence="2">
    <location>
        <begin position="330"/>
        <end position="343"/>
    </location>
</feature>
<dbReference type="AlphaFoldDB" id="A0AAW2YIZ1"/>
<gene>
    <name evidence="3" type="ORF">AKO1_005618</name>
</gene>
<name>A0AAW2YIZ1_9EUKA</name>
<evidence type="ECO:0000313" key="4">
    <source>
        <dbReference type="Proteomes" id="UP001431209"/>
    </source>
</evidence>
<dbReference type="Proteomes" id="UP001431209">
    <property type="component" value="Unassembled WGS sequence"/>
</dbReference>
<feature type="compositionally biased region" description="Basic and acidic residues" evidence="2">
    <location>
        <begin position="357"/>
        <end position="368"/>
    </location>
</feature>
<protein>
    <recommendedName>
        <fullName evidence="5">C2H2-type domain-containing protein</fullName>
    </recommendedName>
</protein>
<organism evidence="3 4">
    <name type="scientific">Acrasis kona</name>
    <dbReference type="NCBI Taxonomy" id="1008807"/>
    <lineage>
        <taxon>Eukaryota</taxon>
        <taxon>Discoba</taxon>
        <taxon>Heterolobosea</taxon>
        <taxon>Tetramitia</taxon>
        <taxon>Eutetramitia</taxon>
        <taxon>Acrasidae</taxon>
        <taxon>Acrasis</taxon>
    </lineage>
</organism>